<dbReference type="AlphaFoldDB" id="G0TS53"/>
<feature type="compositionally biased region" description="Gly residues" evidence="1">
    <location>
        <begin position="100"/>
        <end position="109"/>
    </location>
</feature>
<feature type="region of interest" description="Disordered" evidence="1">
    <location>
        <begin position="89"/>
        <end position="109"/>
    </location>
</feature>
<accession>G0TS53</accession>
<evidence type="ECO:0000256" key="1">
    <source>
        <dbReference type="SAM" id="MobiDB-lite"/>
    </source>
</evidence>
<sequence>MRHFGCTLTGNSKRNGANARKNKRMTRCASKGTVSGGGAQGWALPASRNGWGHPAAVSLFFGRENLKSNTAHLYLFGKTLHVWIEASHGPPQLSTRATTPGGGKWWDGQ</sequence>
<name>G0TS53_TRYVY</name>
<reference evidence="2" key="1">
    <citation type="journal article" date="2012" name="Proc. Natl. Acad. Sci. U.S.A.">
        <title>Antigenic diversity is generated by distinct evolutionary mechanisms in African trypanosome species.</title>
        <authorList>
            <person name="Jackson A.P."/>
            <person name="Berry A."/>
            <person name="Aslett M."/>
            <person name="Allison H.C."/>
            <person name="Burton P."/>
            <person name="Vavrova-Anderson J."/>
            <person name="Brown R."/>
            <person name="Browne H."/>
            <person name="Corton N."/>
            <person name="Hauser H."/>
            <person name="Gamble J."/>
            <person name="Gilderthorp R."/>
            <person name="Marcello L."/>
            <person name="McQuillan J."/>
            <person name="Otto T.D."/>
            <person name="Quail M.A."/>
            <person name="Sanders M.J."/>
            <person name="van Tonder A."/>
            <person name="Ginger M.L."/>
            <person name="Field M.C."/>
            <person name="Barry J.D."/>
            <person name="Hertz-Fowler C."/>
            <person name="Berriman M."/>
        </authorList>
    </citation>
    <scope>NUCLEOTIDE SEQUENCE</scope>
    <source>
        <strain evidence="2">Y486</strain>
    </source>
</reference>
<dbReference type="EMBL" id="HE573018">
    <property type="protein sequence ID" value="CCC46777.1"/>
    <property type="molecule type" value="Genomic_DNA"/>
</dbReference>
<organism evidence="2">
    <name type="scientific">Trypanosoma vivax (strain Y486)</name>
    <dbReference type="NCBI Taxonomy" id="1055687"/>
    <lineage>
        <taxon>Eukaryota</taxon>
        <taxon>Discoba</taxon>
        <taxon>Euglenozoa</taxon>
        <taxon>Kinetoplastea</taxon>
        <taxon>Metakinetoplastina</taxon>
        <taxon>Trypanosomatida</taxon>
        <taxon>Trypanosomatidae</taxon>
        <taxon>Trypanosoma</taxon>
        <taxon>Duttonella</taxon>
    </lineage>
</organism>
<feature type="region of interest" description="Disordered" evidence="1">
    <location>
        <begin position="1"/>
        <end position="47"/>
    </location>
</feature>
<proteinExistence type="predicted"/>
<protein>
    <submittedName>
        <fullName evidence="2">Uncharacterized protein</fullName>
    </submittedName>
</protein>
<gene>
    <name evidence="2" type="ORF">TVY486_0201910</name>
</gene>
<dbReference type="VEuPathDB" id="TriTrypDB:TvY486_0201910"/>
<evidence type="ECO:0000313" key="2">
    <source>
        <dbReference type="EMBL" id="CCC46777.1"/>
    </source>
</evidence>